<dbReference type="EMBL" id="JBHSMJ010000025">
    <property type="protein sequence ID" value="MFC5450417.1"/>
    <property type="molecule type" value="Genomic_DNA"/>
</dbReference>
<gene>
    <name evidence="2" type="ORF">ACFPOG_19375</name>
</gene>
<name>A0ABW0KBH2_9BACL</name>
<evidence type="ECO:0008006" key="4">
    <source>
        <dbReference type="Google" id="ProtNLM"/>
    </source>
</evidence>
<feature type="chain" id="PRO_5045496317" description="Lipoprotein" evidence="1">
    <location>
        <begin position="29"/>
        <end position="560"/>
    </location>
</feature>
<accession>A0ABW0KBH2</accession>
<dbReference type="InterPro" id="IPR005297">
    <property type="entry name" value="Lipoprotein_repeat"/>
</dbReference>
<organism evidence="2 3">
    <name type="scientific">Paenibacillus aestuarii</name>
    <dbReference type="NCBI Taxonomy" id="516965"/>
    <lineage>
        <taxon>Bacteria</taxon>
        <taxon>Bacillati</taxon>
        <taxon>Bacillota</taxon>
        <taxon>Bacilli</taxon>
        <taxon>Bacillales</taxon>
        <taxon>Paenibacillaceae</taxon>
        <taxon>Paenibacillus</taxon>
    </lineage>
</organism>
<dbReference type="PANTHER" id="PTHR39335:SF1">
    <property type="entry name" value="BLL4220 PROTEIN"/>
    <property type="match status" value="1"/>
</dbReference>
<keyword evidence="1" id="KW-0732">Signal</keyword>
<dbReference type="Proteomes" id="UP001596044">
    <property type="component" value="Unassembled WGS sequence"/>
</dbReference>
<evidence type="ECO:0000313" key="2">
    <source>
        <dbReference type="EMBL" id="MFC5450417.1"/>
    </source>
</evidence>
<evidence type="ECO:0000313" key="3">
    <source>
        <dbReference type="Proteomes" id="UP001596044"/>
    </source>
</evidence>
<dbReference type="Pfam" id="PF03640">
    <property type="entry name" value="Lipoprotein_15"/>
    <property type="match status" value="6"/>
</dbReference>
<feature type="signal peptide" evidence="1">
    <location>
        <begin position="1"/>
        <end position="28"/>
    </location>
</feature>
<comment type="caution">
    <text evidence="2">The sequence shown here is derived from an EMBL/GenBank/DDBJ whole genome shotgun (WGS) entry which is preliminary data.</text>
</comment>
<dbReference type="PANTHER" id="PTHR39335">
    <property type="entry name" value="BLL4220 PROTEIN"/>
    <property type="match status" value="1"/>
</dbReference>
<keyword evidence="3" id="KW-1185">Reference proteome</keyword>
<dbReference type="RefSeq" id="WP_270877767.1">
    <property type="nucleotide sequence ID" value="NZ_JAQFVF010000008.1"/>
</dbReference>
<proteinExistence type="predicted"/>
<evidence type="ECO:0000256" key="1">
    <source>
        <dbReference type="SAM" id="SignalP"/>
    </source>
</evidence>
<protein>
    <recommendedName>
        <fullName evidence="4">Lipoprotein</fullName>
    </recommendedName>
</protein>
<sequence length="560" mass="60677">MKKLKKLIISTSVMLGMVTGLTAMTAAAADPMEVQSETDVAGSLGILQGEGNGLTPEYLNKPTTRLQAAIMYLRLKGLESEALAYTGPTAPFQDAGLVYKEGQSVLAYLKAHPELGWQGTGSDMFEPLASITPQAYYKVLLESLGYKQGTDFEYEQVLNFAADHGLSKIAGIQQLANLNIATATIEALHAPVKGSGMTLSAQLEAKGIIPSGKLNVLNFPALQVKQSAALGSYLADAKGMTLYYFTKDVADVNSCTGDCLANWPVYSDDQLLVPAGFNAADFGSFVRKDGKKQVTFKGWPLYYFAKDQKPGDTFGEGVGKVWYVIHPGNGIAVGTKADLGNFLTDDKGMALYYYDKDTKGVSNCSGKCLEKWPVFYSDHIVAPAGVNAADIGTLVRADGKKQSTYKGFPLYYWVDDKQMGDTTGQNVGNVWFVVDPAKFTGTNAVNSSVKTAKSDKLGTYLVDSNGMALYLFTKDKADPNACKGNCLVQWPIYYDANLTVSADLNANDFGVLTRDDGTKQTTYKGWPLYYWFKDKNPGDTTGQNVGKVWFVLDPANTENR</sequence>
<reference evidence="3" key="1">
    <citation type="journal article" date="2019" name="Int. J. Syst. Evol. Microbiol.">
        <title>The Global Catalogue of Microorganisms (GCM) 10K type strain sequencing project: providing services to taxonomists for standard genome sequencing and annotation.</title>
        <authorList>
            <consortium name="The Broad Institute Genomics Platform"/>
            <consortium name="The Broad Institute Genome Sequencing Center for Infectious Disease"/>
            <person name="Wu L."/>
            <person name="Ma J."/>
        </authorList>
    </citation>
    <scope>NUCLEOTIDE SEQUENCE [LARGE SCALE GENOMIC DNA]</scope>
    <source>
        <strain evidence="3">KACC 11904</strain>
    </source>
</reference>